<accession>A0A401IF70</accession>
<evidence type="ECO:0000259" key="3">
    <source>
        <dbReference type="Pfam" id="PF08486"/>
    </source>
</evidence>
<feature type="domain" description="Sporulation stage II protein D amidase enhancer LytB N-terminal" evidence="3">
    <location>
        <begin position="230"/>
        <end position="319"/>
    </location>
</feature>
<dbReference type="InterPro" id="IPR013486">
    <property type="entry name" value="SpoIID/LytB"/>
</dbReference>
<dbReference type="Pfam" id="PF08486">
    <property type="entry name" value="SpoIID"/>
    <property type="match status" value="1"/>
</dbReference>
<keyword evidence="5" id="KW-1185">Reference proteome</keyword>
<evidence type="ECO:0000256" key="2">
    <source>
        <dbReference type="SAM" id="Phobius"/>
    </source>
</evidence>
<dbReference type="Proteomes" id="UP000287247">
    <property type="component" value="Unassembled WGS sequence"/>
</dbReference>
<organism evidence="4 5">
    <name type="scientific">Aphanothece sacrum FPU1</name>
    <dbReference type="NCBI Taxonomy" id="1920663"/>
    <lineage>
        <taxon>Bacteria</taxon>
        <taxon>Bacillati</taxon>
        <taxon>Cyanobacteriota</taxon>
        <taxon>Cyanophyceae</taxon>
        <taxon>Oscillatoriophycideae</taxon>
        <taxon>Chroococcales</taxon>
        <taxon>Aphanothecaceae</taxon>
        <taxon>Aphanothece</taxon>
    </lineage>
</organism>
<dbReference type="InterPro" id="IPR013693">
    <property type="entry name" value="SpoIID/LytB_N"/>
</dbReference>
<dbReference type="GO" id="GO:0030288">
    <property type="term" value="C:outer membrane-bounded periplasmic space"/>
    <property type="evidence" value="ECO:0007669"/>
    <property type="project" value="TreeGrafter"/>
</dbReference>
<comment type="caution">
    <text evidence="4">The sequence shown here is derived from an EMBL/GenBank/DDBJ whole genome shotgun (WGS) entry which is preliminary data.</text>
</comment>
<reference evidence="5" key="1">
    <citation type="submission" date="2017-05" db="EMBL/GenBank/DDBJ databases">
        <title>Physiological properties and genetic analysis related to exopolysaccharide production of fresh-water unicellular cyanobacterium Aphanothece sacrum, Suizenji Nori, that has been cultured as a food source in Japan.</title>
        <authorList>
            <person name="Kanesaki Y."/>
            <person name="Yoshikawa S."/>
            <person name="Ohki K."/>
        </authorList>
    </citation>
    <scope>NUCLEOTIDE SEQUENCE [LARGE SCALE GENOMIC DNA]</scope>
    <source>
        <strain evidence="5">FPU1</strain>
    </source>
</reference>
<gene>
    <name evidence="4" type="ORF">AsFPU1_1249</name>
</gene>
<dbReference type="NCBIfam" id="TIGR02669">
    <property type="entry name" value="SpoIID_LytB"/>
    <property type="match status" value="1"/>
</dbReference>
<evidence type="ECO:0000256" key="1">
    <source>
        <dbReference type="SAM" id="MobiDB-lite"/>
    </source>
</evidence>
<name>A0A401IF70_APHSA</name>
<proteinExistence type="predicted"/>
<dbReference type="EMBL" id="BDQK01000005">
    <property type="protein sequence ID" value="GBF79849.1"/>
    <property type="molecule type" value="Genomic_DNA"/>
</dbReference>
<protein>
    <recommendedName>
        <fullName evidence="3">Sporulation stage II protein D amidase enhancer LytB N-terminal domain-containing protein</fullName>
    </recommendedName>
</protein>
<feature type="compositionally biased region" description="Polar residues" evidence="1">
    <location>
        <begin position="109"/>
        <end position="119"/>
    </location>
</feature>
<sequence length="378" mass="40833">MKKLSLGPLFNRLGIWCFPLVSVSVLPFILTYGQFWDSSGDQGSKAPPLPPLSQLPSTSVPPVPLNVSSTLLQKPRPKLQDPQPSKLQNHEDLAPQKTADKPKKAPFTAKTSSKPSTVAPSRPKPLQKSISPAPPNYQPPPLEIRVAILRDEAVTTIGTSGQAIITDRNGKQLQVLSGNQGLSVQPNGTSLSLENASLPGVVWIQPTQGSLVYVGDRWYRGKILLVSQGNSLLAVNYVDLEHYLYSVVGSEMHANAPTEALKAQAIAARSYALVHMIRPASSWYDLGNTQRWQVYKGLKSEYNTGHHAVGETAGQILSHGGGVVESLYASTDDIVASAHGGRGMSQTGAYELAKQGYDYQQILDHYYPGVGLARLILN</sequence>
<dbReference type="PANTHER" id="PTHR30032:SF4">
    <property type="entry name" value="AMIDASE ENHANCER"/>
    <property type="match status" value="1"/>
</dbReference>
<evidence type="ECO:0000313" key="5">
    <source>
        <dbReference type="Proteomes" id="UP000287247"/>
    </source>
</evidence>
<dbReference type="PANTHER" id="PTHR30032">
    <property type="entry name" value="N-ACETYLMURAMOYL-L-ALANINE AMIDASE-RELATED"/>
    <property type="match status" value="1"/>
</dbReference>
<dbReference type="GO" id="GO:0030435">
    <property type="term" value="P:sporulation resulting in formation of a cellular spore"/>
    <property type="evidence" value="ECO:0007669"/>
    <property type="project" value="InterPro"/>
</dbReference>
<evidence type="ECO:0000313" key="4">
    <source>
        <dbReference type="EMBL" id="GBF79849.1"/>
    </source>
</evidence>
<feature type="compositionally biased region" description="Basic and acidic residues" evidence="1">
    <location>
        <begin position="88"/>
        <end position="103"/>
    </location>
</feature>
<dbReference type="RefSeq" id="WP_124976991.1">
    <property type="nucleotide sequence ID" value="NZ_BDQK01000005.1"/>
</dbReference>
<keyword evidence="2" id="KW-0812">Transmembrane</keyword>
<keyword evidence="2" id="KW-0472">Membrane</keyword>
<dbReference type="AlphaFoldDB" id="A0A401IF70"/>
<feature type="compositionally biased region" description="Pro residues" evidence="1">
    <location>
        <begin position="47"/>
        <end position="64"/>
    </location>
</feature>
<dbReference type="OrthoDB" id="501259at2"/>
<feature type="transmembrane region" description="Helical" evidence="2">
    <location>
        <begin position="12"/>
        <end position="36"/>
    </location>
</feature>
<keyword evidence="2" id="KW-1133">Transmembrane helix</keyword>
<feature type="region of interest" description="Disordered" evidence="1">
    <location>
        <begin position="40"/>
        <end position="137"/>
    </location>
</feature>
<dbReference type="InterPro" id="IPR051922">
    <property type="entry name" value="Bact_Sporulation_Assoc"/>
</dbReference>